<keyword evidence="2" id="KW-1185">Reference proteome</keyword>
<dbReference type="AlphaFoldDB" id="A0A9Q3BKL3"/>
<organism evidence="1 2">
    <name type="scientific">Austropuccinia psidii MF-1</name>
    <dbReference type="NCBI Taxonomy" id="1389203"/>
    <lineage>
        <taxon>Eukaryota</taxon>
        <taxon>Fungi</taxon>
        <taxon>Dikarya</taxon>
        <taxon>Basidiomycota</taxon>
        <taxon>Pucciniomycotina</taxon>
        <taxon>Pucciniomycetes</taxon>
        <taxon>Pucciniales</taxon>
        <taxon>Sphaerophragmiaceae</taxon>
        <taxon>Austropuccinia</taxon>
    </lineage>
</organism>
<dbReference type="EMBL" id="AVOT02001466">
    <property type="protein sequence ID" value="MBW0467032.1"/>
    <property type="molecule type" value="Genomic_DNA"/>
</dbReference>
<reference evidence="1" key="1">
    <citation type="submission" date="2021-03" db="EMBL/GenBank/DDBJ databases">
        <title>Draft genome sequence of rust myrtle Austropuccinia psidii MF-1, a brazilian biotype.</title>
        <authorList>
            <person name="Quecine M.C."/>
            <person name="Pachon D.M.R."/>
            <person name="Bonatelli M.L."/>
            <person name="Correr F.H."/>
            <person name="Franceschini L.M."/>
            <person name="Leite T.F."/>
            <person name="Margarido G.R.A."/>
            <person name="Almeida C.A."/>
            <person name="Ferrarezi J.A."/>
            <person name="Labate C.A."/>
        </authorList>
    </citation>
    <scope>NUCLEOTIDE SEQUENCE</scope>
    <source>
        <strain evidence="1">MF-1</strain>
    </source>
</reference>
<dbReference type="OrthoDB" id="3268424at2759"/>
<evidence type="ECO:0000313" key="2">
    <source>
        <dbReference type="Proteomes" id="UP000765509"/>
    </source>
</evidence>
<comment type="caution">
    <text evidence="1">The sequence shown here is derived from an EMBL/GenBank/DDBJ whole genome shotgun (WGS) entry which is preliminary data.</text>
</comment>
<proteinExistence type="predicted"/>
<protein>
    <submittedName>
        <fullName evidence="1">Uncharacterized protein</fullName>
    </submittedName>
</protein>
<gene>
    <name evidence="1" type="ORF">O181_006747</name>
</gene>
<name>A0A9Q3BKL3_9BASI</name>
<dbReference type="Proteomes" id="UP000765509">
    <property type="component" value="Unassembled WGS sequence"/>
</dbReference>
<accession>A0A9Q3BKL3</accession>
<evidence type="ECO:0000313" key="1">
    <source>
        <dbReference type="EMBL" id="MBW0467032.1"/>
    </source>
</evidence>
<sequence length="229" mass="26461">MEYIKPLLQLLEASCGELHSEILKKNLVLSFHDSIRAECQCWASKTNPNWASAFNAATVKITKYIDEEICNKDSLIACLLDPQYCQSMLNQMGIPHSQYQPTLDALSGKYYYHIEQLTNENENDSLHKTPSFPKNKIPNSILKIIIYYANIPNYRLTRSQVRLFANCQNNDVMAYLNNNWPVAPEEDIVTYWKVSLYVAITKTSSFHITHHLKIPHRDIYTVEICKVCL</sequence>